<gene>
    <name evidence="2" type="ORF">LSH36_120g12036</name>
</gene>
<feature type="transmembrane region" description="Helical" evidence="1">
    <location>
        <begin position="44"/>
        <end position="63"/>
    </location>
</feature>
<dbReference type="InterPro" id="IPR050927">
    <property type="entry name" value="TRPM"/>
</dbReference>
<dbReference type="PANTHER" id="PTHR13800:SF12">
    <property type="entry name" value="TRANSIENT RECEPTOR POTENTIAL CATION CHANNEL SUBFAMILY M MEMBER-LIKE 2"/>
    <property type="match status" value="1"/>
</dbReference>
<name>A0AAD9JYD3_9ANNE</name>
<accession>A0AAD9JYD3</accession>
<evidence type="ECO:0000256" key="1">
    <source>
        <dbReference type="SAM" id="Phobius"/>
    </source>
</evidence>
<comment type="caution">
    <text evidence="2">The sequence shown here is derived from an EMBL/GenBank/DDBJ whole genome shotgun (WGS) entry which is preliminary data.</text>
</comment>
<keyword evidence="3" id="KW-1185">Reference proteome</keyword>
<organism evidence="2 3">
    <name type="scientific">Paralvinella palmiformis</name>
    <dbReference type="NCBI Taxonomy" id="53620"/>
    <lineage>
        <taxon>Eukaryota</taxon>
        <taxon>Metazoa</taxon>
        <taxon>Spiralia</taxon>
        <taxon>Lophotrochozoa</taxon>
        <taxon>Annelida</taxon>
        <taxon>Polychaeta</taxon>
        <taxon>Sedentaria</taxon>
        <taxon>Canalipalpata</taxon>
        <taxon>Terebellida</taxon>
        <taxon>Terebelliformia</taxon>
        <taxon>Alvinellidae</taxon>
        <taxon>Paralvinella</taxon>
    </lineage>
</organism>
<keyword evidence="1" id="KW-1133">Transmembrane helix</keyword>
<proteinExistence type="predicted"/>
<evidence type="ECO:0000313" key="3">
    <source>
        <dbReference type="Proteomes" id="UP001208570"/>
    </source>
</evidence>
<dbReference type="PANTHER" id="PTHR13800">
    <property type="entry name" value="TRANSIENT RECEPTOR POTENTIAL CATION CHANNEL, SUBFAMILY M, MEMBER 6"/>
    <property type="match status" value="1"/>
</dbReference>
<reference evidence="2" key="1">
    <citation type="journal article" date="2023" name="Mol. Biol. Evol.">
        <title>Third-Generation Sequencing Reveals the Adaptive Role of the Epigenome in Three Deep-Sea Polychaetes.</title>
        <authorList>
            <person name="Perez M."/>
            <person name="Aroh O."/>
            <person name="Sun Y."/>
            <person name="Lan Y."/>
            <person name="Juniper S.K."/>
            <person name="Young C.R."/>
            <person name="Angers B."/>
            <person name="Qian P.Y."/>
        </authorList>
    </citation>
    <scope>NUCLEOTIDE SEQUENCE</scope>
    <source>
        <strain evidence="2">P08H-3</strain>
    </source>
</reference>
<keyword evidence="1" id="KW-0812">Transmembrane</keyword>
<dbReference type="GO" id="GO:0099604">
    <property type="term" value="F:ligand-gated calcium channel activity"/>
    <property type="evidence" value="ECO:0007669"/>
    <property type="project" value="TreeGrafter"/>
</dbReference>
<keyword evidence="1" id="KW-0472">Membrane</keyword>
<dbReference type="EMBL" id="JAODUP010000120">
    <property type="protein sequence ID" value="KAK2161196.1"/>
    <property type="molecule type" value="Genomic_DNA"/>
</dbReference>
<sequence length="127" mass="15096">MPYWNIYGKLFLEKMQSDTGPSCPVADPFNKHCPQDSRMTMAVLALYMIFSFFLIFSLLYSVYSHSFERVQQKSEQVWQFYLYGLVMEYDDKSALPPPLALIIHLYRPMRFIYRMRQNKINVANEGK</sequence>
<evidence type="ECO:0000313" key="2">
    <source>
        <dbReference type="EMBL" id="KAK2161196.1"/>
    </source>
</evidence>
<dbReference type="GO" id="GO:0005886">
    <property type="term" value="C:plasma membrane"/>
    <property type="evidence" value="ECO:0007669"/>
    <property type="project" value="TreeGrafter"/>
</dbReference>
<dbReference type="AlphaFoldDB" id="A0AAD9JYD3"/>
<protein>
    <submittedName>
        <fullName evidence="2">Uncharacterized protein</fullName>
    </submittedName>
</protein>
<dbReference type="Proteomes" id="UP001208570">
    <property type="component" value="Unassembled WGS sequence"/>
</dbReference>